<feature type="region of interest" description="Disordered" evidence="1">
    <location>
        <begin position="1"/>
        <end position="23"/>
    </location>
</feature>
<evidence type="ECO:0000313" key="3">
    <source>
        <dbReference type="Proteomes" id="UP000823388"/>
    </source>
</evidence>
<keyword evidence="3" id="KW-1185">Reference proteome</keyword>
<sequence length="47" mass="5254">MFTGKRMMSFTPPSNSQSLIPRKQGKKQLALLLVSVNSCGRNRSFPN</sequence>
<dbReference type="Proteomes" id="UP000823388">
    <property type="component" value="Chromosome 8K"/>
</dbReference>
<evidence type="ECO:0000313" key="2">
    <source>
        <dbReference type="EMBL" id="KAG2563805.1"/>
    </source>
</evidence>
<gene>
    <name evidence="2" type="ORF">PVAP13_8KG363402</name>
</gene>
<proteinExistence type="predicted"/>
<reference evidence="2" key="1">
    <citation type="submission" date="2020-05" db="EMBL/GenBank/DDBJ databases">
        <title>WGS assembly of Panicum virgatum.</title>
        <authorList>
            <person name="Lovell J.T."/>
            <person name="Jenkins J."/>
            <person name="Shu S."/>
            <person name="Juenger T.E."/>
            <person name="Schmutz J."/>
        </authorList>
    </citation>
    <scope>NUCLEOTIDE SEQUENCE</scope>
    <source>
        <strain evidence="2">AP13</strain>
    </source>
</reference>
<accession>A0A8T0PRS2</accession>
<protein>
    <submittedName>
        <fullName evidence="2">Uncharacterized protein</fullName>
    </submittedName>
</protein>
<dbReference type="AlphaFoldDB" id="A0A8T0PRS2"/>
<name>A0A8T0PRS2_PANVG</name>
<comment type="caution">
    <text evidence="2">The sequence shown here is derived from an EMBL/GenBank/DDBJ whole genome shotgun (WGS) entry which is preliminary data.</text>
</comment>
<evidence type="ECO:0000256" key="1">
    <source>
        <dbReference type="SAM" id="MobiDB-lite"/>
    </source>
</evidence>
<organism evidence="2 3">
    <name type="scientific">Panicum virgatum</name>
    <name type="common">Blackwell switchgrass</name>
    <dbReference type="NCBI Taxonomy" id="38727"/>
    <lineage>
        <taxon>Eukaryota</taxon>
        <taxon>Viridiplantae</taxon>
        <taxon>Streptophyta</taxon>
        <taxon>Embryophyta</taxon>
        <taxon>Tracheophyta</taxon>
        <taxon>Spermatophyta</taxon>
        <taxon>Magnoliopsida</taxon>
        <taxon>Liliopsida</taxon>
        <taxon>Poales</taxon>
        <taxon>Poaceae</taxon>
        <taxon>PACMAD clade</taxon>
        <taxon>Panicoideae</taxon>
        <taxon>Panicodae</taxon>
        <taxon>Paniceae</taxon>
        <taxon>Panicinae</taxon>
        <taxon>Panicum</taxon>
        <taxon>Panicum sect. Hiantes</taxon>
    </lineage>
</organism>
<dbReference type="EMBL" id="CM029051">
    <property type="protein sequence ID" value="KAG2563805.1"/>
    <property type="molecule type" value="Genomic_DNA"/>
</dbReference>